<dbReference type="Proteomes" id="UP000290637">
    <property type="component" value="Chromosome"/>
</dbReference>
<dbReference type="InterPro" id="IPR001853">
    <property type="entry name" value="DSBA-like_thioredoxin_dom"/>
</dbReference>
<protein>
    <submittedName>
        <fullName evidence="2">DsbA family oxidoreductase</fullName>
    </submittedName>
</protein>
<feature type="domain" description="DSBA-like thioredoxin" evidence="1">
    <location>
        <begin position="24"/>
        <end position="224"/>
    </location>
</feature>
<reference evidence="2 3" key="1">
    <citation type="submission" date="2019-02" db="EMBL/GenBank/DDBJ databases">
        <title>Draft Genome Sequences of Six Type Strains of the Genus Massilia.</title>
        <authorList>
            <person name="Miess H."/>
            <person name="Frediansyhah A."/>
            <person name="Gross H."/>
        </authorList>
    </citation>
    <scope>NUCLEOTIDE SEQUENCE [LARGE SCALE GENOMIC DNA]</scope>
    <source>
        <strain evidence="2 3">DSM 17473</strain>
    </source>
</reference>
<dbReference type="PANTHER" id="PTHR13887:SF41">
    <property type="entry name" value="THIOREDOXIN SUPERFAMILY PROTEIN"/>
    <property type="match status" value="1"/>
</dbReference>
<gene>
    <name evidence="2" type="ORF">EWM63_17425</name>
</gene>
<dbReference type="AlphaFoldDB" id="A0A4P6KZN3"/>
<evidence type="ECO:0000313" key="3">
    <source>
        <dbReference type="Proteomes" id="UP000290637"/>
    </source>
</evidence>
<dbReference type="RefSeq" id="WP_130187668.1">
    <property type="nucleotide sequence ID" value="NZ_CP035913.1"/>
</dbReference>
<organism evidence="2 3">
    <name type="scientific">Pseudoduganella lutea</name>
    <dbReference type="NCBI Taxonomy" id="321985"/>
    <lineage>
        <taxon>Bacteria</taxon>
        <taxon>Pseudomonadati</taxon>
        <taxon>Pseudomonadota</taxon>
        <taxon>Betaproteobacteria</taxon>
        <taxon>Burkholderiales</taxon>
        <taxon>Oxalobacteraceae</taxon>
        <taxon>Telluria group</taxon>
        <taxon>Pseudoduganella</taxon>
    </lineage>
</organism>
<dbReference type="InterPro" id="IPR036249">
    <property type="entry name" value="Thioredoxin-like_sf"/>
</dbReference>
<name>A0A4P6KZN3_9BURK</name>
<dbReference type="CDD" id="cd03024">
    <property type="entry name" value="DsbA_FrnE"/>
    <property type="match status" value="1"/>
</dbReference>
<dbReference type="PANTHER" id="PTHR13887">
    <property type="entry name" value="GLUTATHIONE S-TRANSFERASE KAPPA"/>
    <property type="match status" value="1"/>
</dbReference>
<evidence type="ECO:0000259" key="1">
    <source>
        <dbReference type="Pfam" id="PF01323"/>
    </source>
</evidence>
<dbReference type="SUPFAM" id="SSF52833">
    <property type="entry name" value="Thioredoxin-like"/>
    <property type="match status" value="1"/>
</dbReference>
<evidence type="ECO:0000313" key="2">
    <source>
        <dbReference type="EMBL" id="QBE64550.1"/>
    </source>
</evidence>
<dbReference type="Pfam" id="PF01323">
    <property type="entry name" value="DSBA"/>
    <property type="match status" value="1"/>
</dbReference>
<dbReference type="EMBL" id="CP035913">
    <property type="protein sequence ID" value="QBE64550.1"/>
    <property type="molecule type" value="Genomic_DNA"/>
</dbReference>
<proteinExistence type="predicted"/>
<keyword evidence="3" id="KW-1185">Reference proteome</keyword>
<dbReference type="OrthoDB" id="9799122at2"/>
<dbReference type="GO" id="GO:0016491">
    <property type="term" value="F:oxidoreductase activity"/>
    <property type="evidence" value="ECO:0007669"/>
    <property type="project" value="InterPro"/>
</dbReference>
<dbReference type="Gene3D" id="3.40.30.10">
    <property type="entry name" value="Glutaredoxin"/>
    <property type="match status" value="1"/>
</dbReference>
<dbReference type="KEGG" id="plue:EWM63_17425"/>
<accession>A0A4P6KZN3</accession>
<sequence length="231" mass="25739">MSTSSATPPAATPASAHASTPLRIDFVSDVSCPWCAIGLKSLETALARIPEAAVEFHVQPFELNPNMAKEGQDITEHIAEKYGSTPEQQEQSREMIRQRGAAVGFTFAMDKRSRIYNTFDAHRLLHWAEEAGRQKELKHALFDAYFTNGEDPSSHDVLLRAAERVGLDREAARQVLESDQFADEVRMLEQYWQQAGVRSVPAIVINQRHLISGGQPPEVFEGALRQILEGK</sequence>